<dbReference type="Proteomes" id="UP000177947">
    <property type="component" value="Unassembled WGS sequence"/>
</dbReference>
<dbReference type="AlphaFoldDB" id="A0A1F5C6J7"/>
<reference evidence="5 6" key="1">
    <citation type="journal article" date="2016" name="Nat. Commun.">
        <title>Thousands of microbial genomes shed light on interconnected biogeochemical processes in an aquifer system.</title>
        <authorList>
            <person name="Anantharaman K."/>
            <person name="Brown C.T."/>
            <person name="Hug L.A."/>
            <person name="Sharon I."/>
            <person name="Castelle C.J."/>
            <person name="Probst A.J."/>
            <person name="Thomas B.C."/>
            <person name="Singh A."/>
            <person name="Wilkins M.J."/>
            <person name="Karaoz U."/>
            <person name="Brodie E.L."/>
            <person name="Williams K.H."/>
            <person name="Hubbard S.S."/>
            <person name="Banfield J.F."/>
        </authorList>
    </citation>
    <scope>NUCLEOTIDE SEQUENCE [LARGE SCALE GENOMIC DNA]</scope>
</reference>
<dbReference type="InterPro" id="IPR029063">
    <property type="entry name" value="SAM-dependent_MTases_sf"/>
</dbReference>
<evidence type="ECO:0000259" key="4">
    <source>
        <dbReference type="Pfam" id="PF13847"/>
    </source>
</evidence>
<protein>
    <recommendedName>
        <fullName evidence="4">Methyltransferase domain-containing protein</fullName>
    </recommendedName>
</protein>
<evidence type="ECO:0000256" key="2">
    <source>
        <dbReference type="ARBA" id="ARBA00022679"/>
    </source>
</evidence>
<dbReference type="EMBL" id="MEYQ01000043">
    <property type="protein sequence ID" value="OGD38472.1"/>
    <property type="molecule type" value="Genomic_DNA"/>
</dbReference>
<dbReference type="CDD" id="cd02440">
    <property type="entry name" value="AdoMet_MTases"/>
    <property type="match status" value="1"/>
</dbReference>
<evidence type="ECO:0000313" key="5">
    <source>
        <dbReference type="EMBL" id="OGD38472.1"/>
    </source>
</evidence>
<dbReference type="GO" id="GO:0032259">
    <property type="term" value="P:methylation"/>
    <property type="evidence" value="ECO:0007669"/>
    <property type="project" value="UniProtKB-KW"/>
</dbReference>
<proteinExistence type="predicted"/>
<evidence type="ECO:0000256" key="3">
    <source>
        <dbReference type="ARBA" id="ARBA00022691"/>
    </source>
</evidence>
<gene>
    <name evidence="5" type="ORF">A2907_02795</name>
</gene>
<name>A0A1F5C6J7_9BACT</name>
<evidence type="ECO:0000256" key="1">
    <source>
        <dbReference type="ARBA" id="ARBA00022603"/>
    </source>
</evidence>
<feature type="domain" description="Methyltransferase" evidence="4">
    <location>
        <begin position="21"/>
        <end position="131"/>
    </location>
</feature>
<dbReference type="Pfam" id="PF13847">
    <property type="entry name" value="Methyltransf_31"/>
    <property type="match status" value="1"/>
</dbReference>
<accession>A0A1F5C6J7</accession>
<sequence>MLIRGFLSPEDVLRQIDLREGTMIGDFGAGSGHFAIAMAKIVGNYGKIFAIDVREASLESVRSRARMANLANINYIRANLEIAGATEIADGILDLVILITVLSQSNKKEEILKEALRVLKRGGKLLVVEWSQTGPAFASSHEYRITKEDMQKIIEGVGFKLDKELDVKSFHYGFLFVKS</sequence>
<keyword evidence="2" id="KW-0808">Transferase</keyword>
<dbReference type="InterPro" id="IPR023576">
    <property type="entry name" value="UbiE/COQ5_MeTrFase_CS"/>
</dbReference>
<organism evidence="5 6">
    <name type="scientific">Candidatus Azambacteria bacterium RIFCSPLOWO2_01_FULL_37_9</name>
    <dbReference type="NCBI Taxonomy" id="1797297"/>
    <lineage>
        <taxon>Bacteria</taxon>
        <taxon>Candidatus Azamiibacteriota</taxon>
    </lineage>
</organism>
<dbReference type="Gene3D" id="3.40.50.150">
    <property type="entry name" value="Vaccinia Virus protein VP39"/>
    <property type="match status" value="1"/>
</dbReference>
<dbReference type="PROSITE" id="PS01184">
    <property type="entry name" value="UBIE_2"/>
    <property type="match status" value="1"/>
</dbReference>
<keyword evidence="1" id="KW-0489">Methyltransferase</keyword>
<dbReference type="SUPFAM" id="SSF53335">
    <property type="entry name" value="S-adenosyl-L-methionine-dependent methyltransferases"/>
    <property type="match status" value="1"/>
</dbReference>
<comment type="caution">
    <text evidence="5">The sequence shown here is derived from an EMBL/GenBank/DDBJ whole genome shotgun (WGS) entry which is preliminary data.</text>
</comment>
<evidence type="ECO:0000313" key="6">
    <source>
        <dbReference type="Proteomes" id="UP000177947"/>
    </source>
</evidence>
<dbReference type="InterPro" id="IPR025714">
    <property type="entry name" value="Methyltranfer_dom"/>
</dbReference>
<dbReference type="GO" id="GO:0008168">
    <property type="term" value="F:methyltransferase activity"/>
    <property type="evidence" value="ECO:0007669"/>
    <property type="project" value="UniProtKB-KW"/>
</dbReference>
<keyword evidence="3" id="KW-0949">S-adenosyl-L-methionine</keyword>